<evidence type="ECO:0000259" key="1">
    <source>
        <dbReference type="Pfam" id="PF01656"/>
    </source>
</evidence>
<evidence type="ECO:0000313" key="2">
    <source>
        <dbReference type="EMBL" id="SOC15903.1"/>
    </source>
</evidence>
<sequence length="218" mass="23321">MSAQVITVASLKGGSGKSTLASCLAVYWRMRGWRVLLVDADPQHSVLRLAAREQALGGLPVIARADRDMWKAVKEQAGDYDLIVVDTPGFDSEITAAGLAVADLVLIPVKPSPLDVDRMTDTVGLLMAGVQGWAPTFRCVLTQTTRGSVIARHIRAELEEAGFPLLRQELQNRVSYAEAALYGATPTLTQPDGAAAQDVQELAGEVEALLATRKVRSA</sequence>
<dbReference type="PANTHER" id="PTHR13696">
    <property type="entry name" value="P-LOOP CONTAINING NUCLEOSIDE TRIPHOSPHATE HYDROLASE"/>
    <property type="match status" value="1"/>
</dbReference>
<dbReference type="InterPro" id="IPR050678">
    <property type="entry name" value="DNA_Partitioning_ATPase"/>
</dbReference>
<protein>
    <submittedName>
        <fullName evidence="2">Plasmid segregation oscillating ATPase ParF</fullName>
    </submittedName>
</protein>
<dbReference type="CDD" id="cd02042">
    <property type="entry name" value="ParAB_family"/>
    <property type="match status" value="1"/>
</dbReference>
<dbReference type="RefSeq" id="WP_176522116.1">
    <property type="nucleotide sequence ID" value="NZ_JAJGNR010000006.1"/>
</dbReference>
<dbReference type="STRING" id="538381.GCA_001696535_03035"/>
<feature type="domain" description="CobQ/CobB/MinD/ParA nucleotide binding" evidence="1">
    <location>
        <begin position="6"/>
        <end position="184"/>
    </location>
</feature>
<dbReference type="AlphaFoldDB" id="A0A285T4K0"/>
<reference evidence="2 3" key="1">
    <citation type="submission" date="2017-08" db="EMBL/GenBank/DDBJ databases">
        <authorList>
            <person name="de Groot N.N."/>
        </authorList>
    </citation>
    <scope>NUCLEOTIDE SEQUENCE [LARGE SCALE GENOMIC DNA]</scope>
    <source>
        <strain evidence="2 3">USBA 352</strain>
    </source>
</reference>
<dbReference type="InterPro" id="IPR027417">
    <property type="entry name" value="P-loop_NTPase"/>
</dbReference>
<organism evidence="2 3">
    <name type="scientific">Stappia indica</name>
    <dbReference type="NCBI Taxonomy" id="538381"/>
    <lineage>
        <taxon>Bacteria</taxon>
        <taxon>Pseudomonadati</taxon>
        <taxon>Pseudomonadota</taxon>
        <taxon>Alphaproteobacteria</taxon>
        <taxon>Hyphomicrobiales</taxon>
        <taxon>Stappiaceae</taxon>
        <taxon>Stappia</taxon>
    </lineage>
</organism>
<gene>
    <name evidence="2" type="ORF">SAMN05421512_108189</name>
</gene>
<dbReference type="Proteomes" id="UP000219331">
    <property type="component" value="Unassembled WGS sequence"/>
</dbReference>
<name>A0A285T4K0_9HYPH</name>
<dbReference type="EMBL" id="OBML01000008">
    <property type="protein sequence ID" value="SOC15903.1"/>
    <property type="molecule type" value="Genomic_DNA"/>
</dbReference>
<accession>A0A285T4K0</accession>
<dbReference type="Gene3D" id="3.40.50.300">
    <property type="entry name" value="P-loop containing nucleotide triphosphate hydrolases"/>
    <property type="match status" value="1"/>
</dbReference>
<evidence type="ECO:0000313" key="3">
    <source>
        <dbReference type="Proteomes" id="UP000219331"/>
    </source>
</evidence>
<dbReference type="SUPFAM" id="SSF52540">
    <property type="entry name" value="P-loop containing nucleoside triphosphate hydrolases"/>
    <property type="match status" value="1"/>
</dbReference>
<dbReference type="PANTHER" id="PTHR13696:SF96">
    <property type="entry name" value="COBQ_COBB_MIND_PARA NUCLEOTIDE BINDING DOMAIN-CONTAINING PROTEIN"/>
    <property type="match status" value="1"/>
</dbReference>
<dbReference type="Pfam" id="PF01656">
    <property type="entry name" value="CbiA"/>
    <property type="match status" value="1"/>
</dbReference>
<dbReference type="InterPro" id="IPR002586">
    <property type="entry name" value="CobQ/CobB/MinD/ParA_Nub-bd_dom"/>
</dbReference>
<dbReference type="PIRSF" id="PIRSF009320">
    <property type="entry name" value="Nuc_binding_HP_1000"/>
    <property type="match status" value="1"/>
</dbReference>
<proteinExistence type="predicted"/>
<keyword evidence="3" id="KW-1185">Reference proteome</keyword>